<dbReference type="Gene3D" id="1.10.10.10">
    <property type="entry name" value="Winged helix-like DNA-binding domain superfamily/Winged helix DNA-binding domain"/>
    <property type="match status" value="1"/>
</dbReference>
<organism evidence="2">
    <name type="scientific">Candidatus Enterococcus dunnyi</name>
    <dbReference type="NCBI Taxonomy" id="1834192"/>
    <lineage>
        <taxon>Bacteria</taxon>
        <taxon>Bacillati</taxon>
        <taxon>Bacillota</taxon>
        <taxon>Bacilli</taxon>
        <taxon>Lactobacillales</taxon>
        <taxon>Enterococcaceae</taxon>
        <taxon>Enterococcus</taxon>
    </lineage>
</organism>
<dbReference type="AlphaFoldDB" id="A0A200J040"/>
<dbReference type="InterPro" id="IPR036388">
    <property type="entry name" value="WH-like_DNA-bd_sf"/>
</dbReference>
<dbReference type="EMBL" id="CP147246">
    <property type="protein sequence ID" value="WYJ94279.1"/>
    <property type="molecule type" value="Genomic_DNA"/>
</dbReference>
<keyword evidence="4" id="KW-1185">Reference proteome</keyword>
<dbReference type="InterPro" id="IPR007737">
    <property type="entry name" value="Mga_HTH"/>
</dbReference>
<accession>A0A200J040</accession>
<reference evidence="3" key="2">
    <citation type="submission" date="2017-05" db="EMBL/GenBank/DDBJ databases">
        <authorList>
            <consortium name="The Broad Institute Genomics Platform"/>
            <consortium name="The Broad Institute Genomic Center for Infectious Diseases"/>
            <person name="Earl A."/>
            <person name="Manson A."/>
            <person name="Schwartman J."/>
            <person name="Gilmore M."/>
            <person name="Abouelleil A."/>
            <person name="Cao P."/>
            <person name="Chapman S."/>
            <person name="Cusick C."/>
            <person name="Shea T."/>
            <person name="Young S."/>
            <person name="Neafsey D."/>
            <person name="Nusbaum C."/>
            <person name="Birren B."/>
        </authorList>
    </citation>
    <scope>NUCLEOTIDE SEQUENCE</scope>
    <source>
        <strain evidence="3">9D6_DIV0238</strain>
    </source>
</reference>
<protein>
    <recommendedName>
        <fullName evidence="1">Mga helix-turn-helix domain-containing protein</fullName>
    </recommendedName>
</protein>
<dbReference type="Pfam" id="PF05043">
    <property type="entry name" value="Mga"/>
    <property type="match status" value="1"/>
</dbReference>
<evidence type="ECO:0000313" key="2">
    <source>
        <dbReference type="EMBL" id="OUZ30189.1"/>
    </source>
</evidence>
<evidence type="ECO:0000259" key="1">
    <source>
        <dbReference type="Pfam" id="PF05043"/>
    </source>
</evidence>
<dbReference type="OrthoDB" id="2192016at2"/>
<reference evidence="2" key="1">
    <citation type="submission" date="2017-05" db="EMBL/GenBank/DDBJ databases">
        <title>The Genome Sequence of Enterococcus sp. 9D6_DIV0238.</title>
        <authorList>
            <consortium name="The Broad Institute Genomics Platform"/>
            <consortium name="The Broad Institute Genomic Center for Infectious Diseases"/>
            <person name="Earl A."/>
            <person name="Manson A."/>
            <person name="Schwartman J."/>
            <person name="Gilmore M."/>
            <person name="Abouelleil A."/>
            <person name="Cao P."/>
            <person name="Chapman S."/>
            <person name="Cusick C."/>
            <person name="Shea T."/>
            <person name="Young S."/>
            <person name="Neafsey D."/>
            <person name="Nusbaum C."/>
            <person name="Birren B."/>
        </authorList>
    </citation>
    <scope>NUCLEOTIDE SEQUENCE [LARGE SCALE GENOMIC DNA]</scope>
    <source>
        <strain evidence="2">9D6_DIV0238</strain>
    </source>
</reference>
<name>A0A200J040_9ENTE</name>
<evidence type="ECO:0000313" key="3">
    <source>
        <dbReference type="EMBL" id="WYJ94279.1"/>
    </source>
</evidence>
<feature type="domain" description="Mga helix-turn-helix" evidence="1">
    <location>
        <begin position="79"/>
        <end position="160"/>
    </location>
</feature>
<proteinExistence type="predicted"/>
<dbReference type="RefSeq" id="WP_087641581.1">
    <property type="nucleotide sequence ID" value="NZ_CP147246.1"/>
</dbReference>
<sequence>MEKFDLLEKMEAYQIDLLIYIINNGGSATKKELLTHLKIGDYLLSKLLENLMTHAKNSNNGFSIDVIKHTVRFQTKPEYSIHTLFNKLITHAPKYQILKKLLLCGTIDPIPLCEKIGISHSTYFRKINELNNLLKEFDLSIQNGYLLGSELQIRFFYISLLLITDLKQPLKIHDIDPRIYDTVNKIQTILGSPLSFLSKRKLIIYLSLLKRRNAQKGISDYSDQLPFFSNKTGYHNQKRFIRILKTSTLFRKIDKVLTSFLVYYSFKMLPNETILLILFLLGEEIIPTHSYCLKELDIIEKKSNLFILTLNNEFLDFMELAYPDTRLTKRHRSMLNYHLSSIAYRHLIFKGHINYYWESHLSSHEENHRFTIIYAFIDYMKKKYPTLFENESDTRFLILKYVYILNLYEEWIKAKVTVGVFIEGNLLFKKQFTKWWINYAELTTFAQAEPLVTDKPYDLVISNIDWPTLKKQGRHFFFITNYNENMDKIDLAELLYKIYSSHC</sequence>
<dbReference type="EMBL" id="NIBQ01000003">
    <property type="protein sequence ID" value="OUZ30189.1"/>
    <property type="molecule type" value="Genomic_DNA"/>
</dbReference>
<reference evidence="3" key="3">
    <citation type="submission" date="2024-03" db="EMBL/GenBank/DDBJ databases">
        <title>The Genome Sequence of Enterococcus sp. DIV0238c.</title>
        <authorList>
            <consortium name="The Broad Institute Genomics Platform"/>
            <consortium name="The Broad Institute Microbial Omics Core"/>
            <consortium name="The Broad Institute Genomic Center for Infectious Diseases"/>
            <person name="Earl A."/>
            <person name="Manson A."/>
            <person name="Gilmore M."/>
            <person name="Schwartman J."/>
            <person name="Shea T."/>
            <person name="Abouelleil A."/>
            <person name="Cao P."/>
            <person name="Chapman S."/>
            <person name="Cusick C."/>
            <person name="Young S."/>
            <person name="Neafsey D."/>
            <person name="Nusbaum C."/>
            <person name="Birren B."/>
        </authorList>
    </citation>
    <scope>NUCLEOTIDE SEQUENCE</scope>
    <source>
        <strain evidence="3">9D6_DIV0238</strain>
    </source>
</reference>
<evidence type="ECO:0000313" key="4">
    <source>
        <dbReference type="Proteomes" id="UP000196151"/>
    </source>
</evidence>
<gene>
    <name evidence="3" type="ORF">A5889_001792</name>
    <name evidence="2" type="ORF">A5889_002477</name>
</gene>
<dbReference type="Proteomes" id="UP000196151">
    <property type="component" value="Chromosome"/>
</dbReference>